<name>A0A382RFS9_9ZZZZ</name>
<gene>
    <name evidence="2" type="ORF">METZ01_LOCUS348682</name>
</gene>
<feature type="transmembrane region" description="Helical" evidence="1">
    <location>
        <begin position="52"/>
        <end position="71"/>
    </location>
</feature>
<keyword evidence="1" id="KW-1133">Transmembrane helix</keyword>
<keyword evidence="1" id="KW-0812">Transmembrane</keyword>
<sequence>MLDTVKSWLRQITEVGLLLIAAAIVLEVIFGSAVPYIGVGILDNVVALTAKLGQDGLVGIIAIGIIVWLYLRR</sequence>
<dbReference type="EMBL" id="UINC01120989">
    <property type="protein sequence ID" value="SVC95828.1"/>
    <property type="molecule type" value="Genomic_DNA"/>
</dbReference>
<organism evidence="2">
    <name type="scientific">marine metagenome</name>
    <dbReference type="NCBI Taxonomy" id="408172"/>
    <lineage>
        <taxon>unclassified sequences</taxon>
        <taxon>metagenomes</taxon>
        <taxon>ecological metagenomes</taxon>
    </lineage>
</organism>
<proteinExistence type="predicted"/>
<reference evidence="2" key="1">
    <citation type="submission" date="2018-05" db="EMBL/GenBank/DDBJ databases">
        <authorList>
            <person name="Lanie J.A."/>
            <person name="Ng W.-L."/>
            <person name="Kazmierczak K.M."/>
            <person name="Andrzejewski T.M."/>
            <person name="Davidsen T.M."/>
            <person name="Wayne K.J."/>
            <person name="Tettelin H."/>
            <person name="Glass J.I."/>
            <person name="Rusch D."/>
            <person name="Podicherti R."/>
            <person name="Tsui H.-C.T."/>
            <person name="Winkler M.E."/>
        </authorList>
    </citation>
    <scope>NUCLEOTIDE SEQUENCE</scope>
</reference>
<accession>A0A382RFS9</accession>
<feature type="transmembrane region" description="Helical" evidence="1">
    <location>
        <begin position="12"/>
        <end position="37"/>
    </location>
</feature>
<evidence type="ECO:0000256" key="1">
    <source>
        <dbReference type="SAM" id="Phobius"/>
    </source>
</evidence>
<keyword evidence="1" id="KW-0472">Membrane</keyword>
<evidence type="ECO:0000313" key="2">
    <source>
        <dbReference type="EMBL" id="SVC95828.1"/>
    </source>
</evidence>
<dbReference type="AlphaFoldDB" id="A0A382RFS9"/>
<protein>
    <submittedName>
        <fullName evidence="2">Uncharacterized protein</fullName>
    </submittedName>
</protein>